<proteinExistence type="predicted"/>
<dbReference type="InterPro" id="IPR011330">
    <property type="entry name" value="Glyco_hydro/deAcase_b/a-brl"/>
</dbReference>
<dbReference type="OrthoDB" id="1550751at2"/>
<accession>A0A016QQ95</accession>
<evidence type="ECO:0000259" key="1">
    <source>
        <dbReference type="Pfam" id="PF23019"/>
    </source>
</evidence>
<feature type="domain" description="DUF7033" evidence="1">
    <location>
        <begin position="119"/>
        <end position="200"/>
    </location>
</feature>
<dbReference type="GO" id="GO:0005975">
    <property type="term" value="P:carbohydrate metabolic process"/>
    <property type="evidence" value="ECO:0007669"/>
    <property type="project" value="InterPro"/>
</dbReference>
<comment type="caution">
    <text evidence="2">The sequence shown here is derived from an EMBL/GenBank/DDBJ whole genome shotgun (WGS) entry which is preliminary data.</text>
</comment>
<protein>
    <recommendedName>
        <fullName evidence="1">DUF7033 domain-containing protein</fullName>
    </recommendedName>
</protein>
<evidence type="ECO:0000313" key="3">
    <source>
        <dbReference type="Proteomes" id="UP000020492"/>
    </source>
</evidence>
<dbReference type="InterPro" id="IPR054297">
    <property type="entry name" value="DUF7033"/>
</dbReference>
<sequence length="470" mass="53832">MPLIVTYPDTRLEARRYVAGVLLRDFLGLDFIERVQAGQDVTITCTEDSRCLRMPDELLATRHWLEPASLPRLPLARWRVPRGGPFPEPLHPELPVLYGRALGDGESLRLREDQVDLGLDVFGSSLFLLTRYEEVVRGERDAHGRFAHAGSLAAAEGLALRPLVNEYLDLLWGCLRHLWPGLRRRPRTRRLLLSHDVDHHLWNRDRHPRRALSALKADLRNWRTGPRPFGTLASVARAWRGDYAADPYNTFVWLMEQSERLGVRSAFYFITDRRHEGVNGSYALDDPWIRRLMADIAGRGHELGLHPSYHTVRDPAQIRHEFGRLRETAGTLGITQATWGGRQHYLRWEAPTTWQAWADAGLNYDSSVGFADHVGFRAGVCYEYRTFNLLTGQPLALTERPLLVMEGSLLDPKYMHLSYPEAGRTAQALMRTCAHFDGDFTLLWHNSHFTQVQDAWLYRQLLAAWQAVPA</sequence>
<name>A0A016QQ95_9DEIO</name>
<reference evidence="2 3" key="1">
    <citation type="submission" date="2014-03" db="EMBL/GenBank/DDBJ databases">
        <title>Draft genome sequence of Deinococcus phoenicis 1P10ME.</title>
        <authorList>
            <person name="Stepanov V.G."/>
            <person name="Vaishampayan P."/>
            <person name="Venkateswaran K."/>
            <person name="Fox G.E."/>
        </authorList>
    </citation>
    <scope>NUCLEOTIDE SEQUENCE [LARGE SCALE GENOMIC DNA]</scope>
    <source>
        <strain evidence="2 3">1P10ME</strain>
    </source>
</reference>
<evidence type="ECO:0000313" key="2">
    <source>
        <dbReference type="EMBL" id="EYB68146.1"/>
    </source>
</evidence>
<gene>
    <name evidence="2" type="ORF">DEIPH_ctg026orf0050</name>
</gene>
<dbReference type="Proteomes" id="UP000020492">
    <property type="component" value="Unassembled WGS sequence"/>
</dbReference>
<keyword evidence="3" id="KW-1185">Reference proteome</keyword>
<dbReference type="CDD" id="cd10931">
    <property type="entry name" value="CE4_u7"/>
    <property type="match status" value="1"/>
</dbReference>
<organism evidence="2 3">
    <name type="scientific">Deinococcus phoenicis</name>
    <dbReference type="NCBI Taxonomy" id="1476583"/>
    <lineage>
        <taxon>Bacteria</taxon>
        <taxon>Thermotogati</taxon>
        <taxon>Deinococcota</taxon>
        <taxon>Deinococci</taxon>
        <taxon>Deinococcales</taxon>
        <taxon>Deinococcaceae</taxon>
        <taxon>Deinococcus</taxon>
    </lineage>
</organism>
<dbReference type="STRING" id="1476583.DEIPH_ctg026orf0050"/>
<dbReference type="Gene3D" id="3.20.20.370">
    <property type="entry name" value="Glycoside hydrolase/deacetylase"/>
    <property type="match status" value="1"/>
</dbReference>
<dbReference type="AlphaFoldDB" id="A0A016QQ95"/>
<dbReference type="Pfam" id="PF23019">
    <property type="entry name" value="DUF7033"/>
    <property type="match status" value="1"/>
</dbReference>
<dbReference type="RefSeq" id="WP_034356970.1">
    <property type="nucleotide sequence ID" value="NZ_JHAC01000026.1"/>
</dbReference>
<dbReference type="eggNOG" id="COG0726">
    <property type="taxonomic scope" value="Bacteria"/>
</dbReference>
<dbReference type="EMBL" id="JHAC01000026">
    <property type="protein sequence ID" value="EYB68146.1"/>
    <property type="molecule type" value="Genomic_DNA"/>
</dbReference>
<dbReference type="PATRIC" id="fig|1476583.3.peg.1786"/>
<dbReference type="SUPFAM" id="SSF88713">
    <property type="entry name" value="Glycoside hydrolase/deacetylase"/>
    <property type="match status" value="1"/>
</dbReference>